<organism evidence="1 2">
    <name type="scientific">Rangifer tarandus platyrhynchus</name>
    <name type="common">Svalbard reindeer</name>
    <dbReference type="NCBI Taxonomy" id="3082113"/>
    <lineage>
        <taxon>Eukaryota</taxon>
        <taxon>Metazoa</taxon>
        <taxon>Chordata</taxon>
        <taxon>Craniata</taxon>
        <taxon>Vertebrata</taxon>
        <taxon>Euteleostomi</taxon>
        <taxon>Mammalia</taxon>
        <taxon>Eutheria</taxon>
        <taxon>Laurasiatheria</taxon>
        <taxon>Artiodactyla</taxon>
        <taxon>Ruminantia</taxon>
        <taxon>Pecora</taxon>
        <taxon>Cervidae</taxon>
        <taxon>Odocoileinae</taxon>
        <taxon>Rangifer</taxon>
    </lineage>
</organism>
<reference evidence="1" key="1">
    <citation type="submission" date="2023-05" db="EMBL/GenBank/DDBJ databases">
        <authorList>
            <consortium name="ELIXIR-Norway"/>
        </authorList>
    </citation>
    <scope>NUCLEOTIDE SEQUENCE</scope>
</reference>
<protein>
    <submittedName>
        <fullName evidence="1">Uncharacterized protein</fullName>
    </submittedName>
</protein>
<proteinExistence type="predicted"/>
<sequence length="172" mass="18495">MCSYQPQPQRDGHDMQACRPRCMPMPKGTRRPPCVCCLVGSFLFLFFKQKIKQVDLSCGCEGYLGTVGGSMLSGDLSLSLGSFVGPTVEGLAGLPAGDLGLLGIFASSHAGSLLLARARPPQSSTGPSAQPRAHSFTAWWLGGCLIPFCPRHLRSRVPRNNPEQARVCTKYL</sequence>
<dbReference type="EMBL" id="OX596087">
    <property type="protein sequence ID" value="CAN0443283.1"/>
    <property type="molecule type" value="Genomic_DNA"/>
</dbReference>
<name>A0AC59ZJD0_RANTA</name>
<accession>A0AC59ZJD0</accession>
<dbReference type="Proteomes" id="UP001162501">
    <property type="component" value="Chromosome 3"/>
</dbReference>
<reference evidence="1" key="2">
    <citation type="submission" date="2025-03" db="EMBL/GenBank/DDBJ databases">
        <authorList>
            <consortium name="ELIXIR-Norway"/>
            <consortium name="Elixir Norway"/>
        </authorList>
    </citation>
    <scope>NUCLEOTIDE SEQUENCE</scope>
</reference>
<evidence type="ECO:0000313" key="2">
    <source>
        <dbReference type="Proteomes" id="UP001162501"/>
    </source>
</evidence>
<evidence type="ECO:0000313" key="1">
    <source>
        <dbReference type="EMBL" id="CAN0443283.1"/>
    </source>
</evidence>
<gene>
    <name evidence="1" type="ORF">MRATA1EN22A_LOCUS19240</name>
</gene>